<evidence type="ECO:0000313" key="3">
    <source>
        <dbReference type="EMBL" id="CDL96619.1"/>
    </source>
</evidence>
<name>W6NLP1_HAECO</name>
<gene>
    <name evidence="3" type="ORF">HCOI_01991400</name>
</gene>
<evidence type="ECO:0000259" key="2">
    <source>
        <dbReference type="Pfam" id="PF17034"/>
    </source>
</evidence>
<accession>W6NLP1</accession>
<evidence type="ECO:0000256" key="1">
    <source>
        <dbReference type="SAM" id="MobiDB-lite"/>
    </source>
</evidence>
<sequence>MVLFSGMLDQLELHTAVAAVKKYSWIKRINQRSLEGTHFRLSHRGCTGQTLKCRCVKCYAVCGGTCSVCDGPLLKMNWFCRKCHHAGHPHHILEWFTTERICPVGDCLCECGTAVAQSPDKKKIIAPRKTRRDLFRKRETNCYQPSSKIQFRYESSTEEDSDSTTKCDDNNENSSTPRFSIGKMRLGLMKSDSSQSSSREGKSKRQRISTLPIEHDFLERALENTVYTHLDV</sequence>
<organism evidence="3">
    <name type="scientific">Haemonchus contortus</name>
    <name type="common">Barber pole worm</name>
    <dbReference type="NCBI Taxonomy" id="6289"/>
    <lineage>
        <taxon>Eukaryota</taxon>
        <taxon>Metazoa</taxon>
        <taxon>Ecdysozoa</taxon>
        <taxon>Nematoda</taxon>
        <taxon>Chromadorea</taxon>
        <taxon>Rhabditida</taxon>
        <taxon>Rhabditina</taxon>
        <taxon>Rhabditomorpha</taxon>
        <taxon>Strongyloidea</taxon>
        <taxon>Trichostrongylidae</taxon>
        <taxon>Haemonchus</taxon>
    </lineage>
</organism>
<reference evidence="3" key="2">
    <citation type="submission" date="2013-05" db="EMBL/GenBank/DDBJ databases">
        <title>The genome and transcriptome of Haemonchus contortus: a key model parasite for drug and vaccine discovery.</title>
        <authorList>
            <person name="Laing R."/>
            <person name="Kikuchi T."/>
            <person name="Martinelli A."/>
            <person name="Tsai I.J."/>
            <person name="Beech R.N."/>
            <person name="Redman E."/>
            <person name="Holroyd N."/>
            <person name="Bartley D.J."/>
            <person name="Beasley H."/>
            <person name="Britton C."/>
            <person name="Curran D."/>
            <person name="Devaney E."/>
            <person name="Gilabert A."/>
            <person name="Jackson F."/>
            <person name="Hunt M."/>
            <person name="Johnston S."/>
            <person name="Kryukov I."/>
            <person name="Li K."/>
            <person name="Morrison A.A."/>
            <person name="Reid A.J."/>
            <person name="Sargison N."/>
            <person name="Saunders G."/>
            <person name="Wasmuth J.D."/>
            <person name="Wolstenholme A."/>
            <person name="Berriman M."/>
            <person name="Gilleard J.S."/>
            <person name="Cotton J.A."/>
        </authorList>
    </citation>
    <scope>NUCLEOTIDE SEQUENCE [LARGE SCALE GENOMIC DNA]</scope>
    <source>
        <strain evidence="3">ISE/inbred ISE</strain>
    </source>
</reference>
<dbReference type="AlphaFoldDB" id="W6NLP1"/>
<feature type="domain" description="GATOR2 complex protein MIO zinc-ribbon like" evidence="2">
    <location>
        <begin position="79"/>
        <end position="112"/>
    </location>
</feature>
<proteinExistence type="predicted"/>
<protein>
    <submittedName>
        <fullName evidence="3">Protein Y32H12A.8</fullName>
    </submittedName>
</protein>
<comment type="caution">
    <text evidence="3">The sequence shown here is derived from an EMBL/GenBank/DDBJ whole genome shotgun (WGS) entry which is preliminary data.</text>
</comment>
<reference evidence="3" key="1">
    <citation type="submission" date="2013-03" db="EMBL/GenBank/DDBJ databases">
        <authorList>
            <person name="Aslett M."/>
        </authorList>
    </citation>
    <scope>NUCLEOTIDE SEQUENCE [LARGE SCALE GENOMIC DNA]</scope>
    <source>
        <strain evidence="3">ISE/inbred ISE</strain>
    </source>
</reference>
<dbReference type="InterPro" id="IPR031488">
    <property type="entry name" value="Zn_ribbon_mio"/>
</dbReference>
<feature type="region of interest" description="Disordered" evidence="1">
    <location>
        <begin position="154"/>
        <end position="208"/>
    </location>
</feature>
<dbReference type="EMBL" id="CAVP010060961">
    <property type="protein sequence ID" value="CDL96619.1"/>
    <property type="molecule type" value="Genomic_DNA"/>
</dbReference>
<dbReference type="Pfam" id="PF17034">
    <property type="entry name" value="zinc_ribbon_16"/>
    <property type="match status" value="1"/>
</dbReference>